<gene>
    <name evidence="2" type="ORF">HHK36_026333</name>
</gene>
<keyword evidence="1" id="KW-0472">Membrane</keyword>
<feature type="transmembrane region" description="Helical" evidence="1">
    <location>
        <begin position="164"/>
        <end position="181"/>
    </location>
</feature>
<keyword evidence="1" id="KW-1133">Transmembrane helix</keyword>
<evidence type="ECO:0000313" key="3">
    <source>
        <dbReference type="Proteomes" id="UP000655225"/>
    </source>
</evidence>
<keyword evidence="3" id="KW-1185">Reference proteome</keyword>
<dbReference type="EMBL" id="JABCRI010000020">
    <property type="protein sequence ID" value="KAF8387679.1"/>
    <property type="molecule type" value="Genomic_DNA"/>
</dbReference>
<accession>A0A835D5D3</accession>
<keyword evidence="1" id="KW-0812">Transmembrane</keyword>
<name>A0A835D5D3_TETSI</name>
<dbReference type="Proteomes" id="UP000655225">
    <property type="component" value="Unassembled WGS sequence"/>
</dbReference>
<sequence>MLNWAPVKVAEPRDCVVAVHVCRDSDNALRLEKPPLFNCSRGGFWFLNKEEQVLSDPPRQGRSRGSDLMGKFGLKNCCYCSYKINSCPPQDKISCRLPLPFKIYAKASKASHHLIVLDGAFGFLSRKNKCRQILLDKDGVVKESGLDSPFLNPFMRRKMACNKLSLLLAMMIVMVASATMHEEEGKEAATKKTIKELDENEACITARSNI</sequence>
<reference evidence="2 3" key="1">
    <citation type="submission" date="2020-04" db="EMBL/GenBank/DDBJ databases">
        <title>Plant Genome Project.</title>
        <authorList>
            <person name="Zhang R.-G."/>
        </authorList>
    </citation>
    <scope>NUCLEOTIDE SEQUENCE [LARGE SCALE GENOMIC DNA]</scope>
    <source>
        <strain evidence="2">YNK0</strain>
        <tissue evidence="2">Leaf</tissue>
    </source>
</reference>
<comment type="caution">
    <text evidence="2">The sequence shown here is derived from an EMBL/GenBank/DDBJ whole genome shotgun (WGS) entry which is preliminary data.</text>
</comment>
<dbReference type="AlphaFoldDB" id="A0A835D5D3"/>
<organism evidence="2 3">
    <name type="scientific">Tetracentron sinense</name>
    <name type="common">Spur-leaf</name>
    <dbReference type="NCBI Taxonomy" id="13715"/>
    <lineage>
        <taxon>Eukaryota</taxon>
        <taxon>Viridiplantae</taxon>
        <taxon>Streptophyta</taxon>
        <taxon>Embryophyta</taxon>
        <taxon>Tracheophyta</taxon>
        <taxon>Spermatophyta</taxon>
        <taxon>Magnoliopsida</taxon>
        <taxon>Trochodendrales</taxon>
        <taxon>Trochodendraceae</taxon>
        <taxon>Tetracentron</taxon>
    </lineage>
</organism>
<protein>
    <submittedName>
        <fullName evidence="2">Uncharacterized protein</fullName>
    </submittedName>
</protein>
<proteinExistence type="predicted"/>
<evidence type="ECO:0000256" key="1">
    <source>
        <dbReference type="SAM" id="Phobius"/>
    </source>
</evidence>
<evidence type="ECO:0000313" key="2">
    <source>
        <dbReference type="EMBL" id="KAF8387679.1"/>
    </source>
</evidence>